<dbReference type="Gene3D" id="3.40.50.10390">
    <property type="entry name" value="Gingipain r, domain 1"/>
    <property type="match status" value="1"/>
</dbReference>
<dbReference type="InterPro" id="IPR029031">
    <property type="entry name" value="Gingipain_N_sf"/>
</dbReference>
<sequence length="1701" mass="189731">MRKIFTLLLLVAGFAATAQQYNNEWIQFNQTYYKFKIAKDGVYRIPKSLLDANGLGGTQVQFLELWRNGEKVPFYPSVSSGVLPSNGYLEFWGQANDGKPDKYLYRDTLYQHTTKHSLQSDTAVYFLSVNTSQAGFRYTDVTNNVAGNVLPAESYFMYTAGNYYFAPYTPGVSTGMPNAGFASLVGVYVYSSSYDKGEFFSSGDIGPGAGLTTPINNLNVYSSGPQSSIKFGATGNAINARNIKVRVNGTEVKDTVMDYFNDLVTTAPVDNSIISSGSAAVNFINTSGNSSDRMQVSFFELTYPRTFNFNNQTNFTFELPAKPGGHFLQISNFNYGSAQPVLYDVNNGERYVGDIAGGIVRFALQETTKNRRLILVSGEAANITEVTKLTSHNFINYNTAANQGRYIIISNPALYTGTHGNNPVEDYKNYRASAAGGGHSVIIVDINELVDQFAFGIKKHPLSVRNFIRYARAKFTAKPENVFLIGKGVTYHEYQRGDRNPNNFPLYDKLNLVPTFGNPGSDNLLSSEDLVIPVAATPIGRLSVVTGNEIEDYLEKVKEYEAVQKNAPNSISGRQWMKNVVHVTGSSDAYLGTVLCNYMDIYKQIIEDTLFGGKVNMFCKTSTNPVEQVSAAKLTDLFAEGISFLTYFGHSSSTTLEFNIDNPNAYNNQGKYPVFFVNGCYAGNFFTYYPQRFTANETLSEKFVLAKQRGSIAFVASTHYGIVNYLNLFLTYLYGSISGGDFDKTLGETMRDGLHSMLNATGSYDYYSRLHAEEMTLHGDPAIFINAQPKPDYVVEESLIKINPVFISLAENSYKLKVKTVNLGKATPDSVVLEIKQQYPNGSIGVIYRQKIHGVRFADSLELDVPIVASRDKGQNKVIVTIDADNTANEIAENNNTASKDFYIFEEEARPAFPYNYAIISNPTQKLIASTANPLSTLRDYVMEIDTTEKFNSSLKVTQSASSIGGVIEFNSNLTYKDSTVYYWRVAPVPTPGNIYQWSNSSFMYKPNTNGYNQSQYFQHVGSTTQRLILDSASQTWKFGVNYGNIFVKNCIYQTLVCATDGDFTVTVNGIDNIRSACVGRSVIFNVFDSVTLEPWKNVDANGNPLYLYGSGNSVCGRGGREYNFEYSYMTPASRKLAMDFMDLIPDGAFVVVRSFDTSKPASFAPTWMADTTLYGSNNSLYHKLLGAGFVGIDSIDRGRAWILVYQKGSSSTFIPKYDYGQTTASRINVSADVTMPDTLGFIRSPRFGPARGWKTMAWDGASLESPSYDEPTVDIIGIDYNNVETKLVTLDKNTHNYDLSAVDARLYPYLVLKMRNTDPKNLTPYQLKYWRIFYDPIPEGAIAPNLYLVARDTMELGEKMKFGIGFKNISYTDFDSMTVKVTIIGQNNVTHTLPVTKYKPIISGDTIKVDVEVNTELYPGNNVLNVDVNPENDQPEHYHFNNFVYKNFYVRPDNTKPLLDVTFDGVHILNGDIISAKPHIQIKLKDEAKYMLMNDTLLSSVQIRYPDGTLRTYNFADGDTLRFIPATSGSDNTATIEFTPQFTTQSDPNGDDYELIVYGKDRSGNKAGEIAYRVGFKIITKPMISNMLNYPNPFSTSTAFVFTITGSEVPQNIRIQILTVTGKIVREITMNELGPLHIGRNITEFKWNGTDQYGQKLGNGVYLYRVITSLNGKSMEKYKATNDDTDKYFNNGYGKMYLMR</sequence>
<comment type="caution">
    <text evidence="4">The sequence shown here is derived from an EMBL/GenBank/DDBJ whole genome shotgun (WGS) entry which is preliminary data.</text>
</comment>
<dbReference type="InterPro" id="IPR001769">
    <property type="entry name" value="Gingipain"/>
</dbReference>
<keyword evidence="5" id="KW-1185">Reference proteome</keyword>
<dbReference type="RefSeq" id="WP_136580128.1">
    <property type="nucleotide sequence ID" value="NZ_STFF01000010.1"/>
</dbReference>
<evidence type="ECO:0000313" key="4">
    <source>
        <dbReference type="EMBL" id="THU32936.1"/>
    </source>
</evidence>
<keyword evidence="1 2" id="KW-0732">Signal</keyword>
<evidence type="ECO:0000256" key="2">
    <source>
        <dbReference type="SAM" id="SignalP"/>
    </source>
</evidence>
<dbReference type="SUPFAM" id="SSF52129">
    <property type="entry name" value="Caspase-like"/>
    <property type="match status" value="1"/>
</dbReference>
<dbReference type="InterPro" id="IPR013783">
    <property type="entry name" value="Ig-like_fold"/>
</dbReference>
<dbReference type="GO" id="GO:0008234">
    <property type="term" value="F:cysteine-type peptidase activity"/>
    <property type="evidence" value="ECO:0007669"/>
    <property type="project" value="InterPro"/>
</dbReference>
<dbReference type="Proteomes" id="UP000306918">
    <property type="component" value="Unassembled WGS sequence"/>
</dbReference>
<gene>
    <name evidence="4" type="ORF">FAM09_26160</name>
</gene>
<feature type="domain" description="Gingipain" evidence="3">
    <location>
        <begin position="406"/>
        <end position="783"/>
    </location>
</feature>
<accession>A0A4V4GZK0</accession>
<dbReference type="Gene3D" id="3.40.50.1460">
    <property type="match status" value="1"/>
</dbReference>
<dbReference type="GO" id="GO:0006508">
    <property type="term" value="P:proteolysis"/>
    <property type="evidence" value="ECO:0007669"/>
    <property type="project" value="InterPro"/>
</dbReference>
<dbReference type="OrthoDB" id="9757650at2"/>
<dbReference type="Gene3D" id="2.60.40.4070">
    <property type="match status" value="1"/>
</dbReference>
<evidence type="ECO:0000256" key="1">
    <source>
        <dbReference type="ARBA" id="ARBA00022729"/>
    </source>
</evidence>
<dbReference type="Gene3D" id="2.60.40.10">
    <property type="entry name" value="Immunoglobulins"/>
    <property type="match status" value="1"/>
</dbReference>
<feature type="signal peptide" evidence="2">
    <location>
        <begin position="1"/>
        <end position="18"/>
    </location>
</feature>
<proteinExistence type="predicted"/>
<reference evidence="4 5" key="1">
    <citation type="submission" date="2019-04" db="EMBL/GenBank/DDBJ databases">
        <title>Niastella caeni sp. nov., isolated from activated sludge.</title>
        <authorList>
            <person name="Sheng M."/>
        </authorList>
    </citation>
    <scope>NUCLEOTIDE SEQUENCE [LARGE SCALE GENOMIC DNA]</scope>
    <source>
        <strain evidence="4 5">HX-2-15</strain>
    </source>
</reference>
<evidence type="ECO:0000313" key="5">
    <source>
        <dbReference type="Proteomes" id="UP000306918"/>
    </source>
</evidence>
<name>A0A4V4GZK0_9BACT</name>
<feature type="chain" id="PRO_5020614700" description="Gingipain domain-containing protein" evidence="2">
    <location>
        <begin position="19"/>
        <end position="1701"/>
    </location>
</feature>
<dbReference type="Pfam" id="PF01364">
    <property type="entry name" value="Peptidase_C25"/>
    <property type="match status" value="1"/>
</dbReference>
<dbReference type="InterPro" id="IPR029030">
    <property type="entry name" value="Caspase-like_dom_sf"/>
</dbReference>
<organism evidence="4 5">
    <name type="scientific">Niastella caeni</name>
    <dbReference type="NCBI Taxonomy" id="2569763"/>
    <lineage>
        <taxon>Bacteria</taxon>
        <taxon>Pseudomonadati</taxon>
        <taxon>Bacteroidota</taxon>
        <taxon>Chitinophagia</taxon>
        <taxon>Chitinophagales</taxon>
        <taxon>Chitinophagaceae</taxon>
        <taxon>Niastella</taxon>
    </lineage>
</organism>
<protein>
    <recommendedName>
        <fullName evidence="3">Gingipain domain-containing protein</fullName>
    </recommendedName>
</protein>
<evidence type="ECO:0000259" key="3">
    <source>
        <dbReference type="Pfam" id="PF01364"/>
    </source>
</evidence>
<dbReference type="EMBL" id="STFF01000010">
    <property type="protein sequence ID" value="THU32936.1"/>
    <property type="molecule type" value="Genomic_DNA"/>
</dbReference>